<keyword evidence="1" id="KW-0472">Membrane</keyword>
<keyword evidence="1" id="KW-0812">Transmembrane</keyword>
<feature type="transmembrane region" description="Helical" evidence="1">
    <location>
        <begin position="119"/>
        <end position="137"/>
    </location>
</feature>
<dbReference type="Proteomes" id="UP000325516">
    <property type="component" value="Chromosome"/>
</dbReference>
<dbReference type="EMBL" id="CP044232">
    <property type="protein sequence ID" value="QEW01771.1"/>
    <property type="molecule type" value="Genomic_DNA"/>
</dbReference>
<dbReference type="KEGG" id="mlz:F6J85_00780"/>
<proteinExistence type="predicted"/>
<name>A0A5J6KZY3_9MICO</name>
<dbReference type="AlphaFoldDB" id="A0A5J6KZY3"/>
<organism evidence="2 3">
    <name type="scientific">Microbacterium lushaniae</name>
    <dbReference type="NCBI Taxonomy" id="2614639"/>
    <lineage>
        <taxon>Bacteria</taxon>
        <taxon>Bacillati</taxon>
        <taxon>Actinomycetota</taxon>
        <taxon>Actinomycetes</taxon>
        <taxon>Micrococcales</taxon>
        <taxon>Microbacteriaceae</taxon>
        <taxon>Microbacterium</taxon>
    </lineage>
</organism>
<protein>
    <submittedName>
        <fullName evidence="2">Acyl esterase</fullName>
    </submittedName>
</protein>
<reference evidence="3" key="1">
    <citation type="submission" date="2019-09" db="EMBL/GenBank/DDBJ databases">
        <title>Mumia zhuanghuii sp. nov. isolated from the intestinal contents of plateau pika (Ochotona curzoniae) in the Qinghai-Tibet plateau of China.</title>
        <authorList>
            <person name="Tian Z."/>
        </authorList>
    </citation>
    <scope>NUCLEOTIDE SEQUENCE [LARGE SCALE GENOMIC DNA]</scope>
    <source>
        <strain evidence="3">L-031</strain>
    </source>
</reference>
<feature type="transmembrane region" description="Helical" evidence="1">
    <location>
        <begin position="12"/>
        <end position="32"/>
    </location>
</feature>
<evidence type="ECO:0000256" key="1">
    <source>
        <dbReference type="SAM" id="Phobius"/>
    </source>
</evidence>
<accession>A0A5J6KZY3</accession>
<keyword evidence="3" id="KW-1185">Reference proteome</keyword>
<keyword evidence="1" id="KW-1133">Transmembrane helix</keyword>
<dbReference type="Pfam" id="PF09819">
    <property type="entry name" value="ABC_cobalt"/>
    <property type="match status" value="1"/>
</dbReference>
<dbReference type="RefSeq" id="WP_150923426.1">
    <property type="nucleotide sequence ID" value="NZ_CP044232.1"/>
</dbReference>
<dbReference type="InterPro" id="IPR017195">
    <property type="entry name" value="ABC_thiamin-permease_prd"/>
</dbReference>
<feature type="transmembrane region" description="Helical" evidence="1">
    <location>
        <begin position="38"/>
        <end position="58"/>
    </location>
</feature>
<evidence type="ECO:0000313" key="2">
    <source>
        <dbReference type="EMBL" id="QEW01771.1"/>
    </source>
</evidence>
<sequence length="184" mass="19195">MAAASRLPTRVLLICAAIGVATGLLSAGWAVLHAITAVSAVALYGLVLGFHALPGVIAQEMLRQPWVALITHAIAAIVGSAIAPTMLAGYILAAVVFGGVQEGVAALTRYRHWEPWRFFLSAAVTGLLLAVPMWFAFDVAAFPVWVQVAFVALFLLGPVAWTAVGLAVGAGLRRAGVARTATRR</sequence>
<gene>
    <name evidence="2" type="ORF">F6J85_00780</name>
</gene>
<feature type="transmembrane region" description="Helical" evidence="1">
    <location>
        <begin position="149"/>
        <end position="172"/>
    </location>
</feature>
<evidence type="ECO:0000313" key="3">
    <source>
        <dbReference type="Proteomes" id="UP000325516"/>
    </source>
</evidence>